<name>A0AAV8X272_9CUCU</name>
<gene>
    <name evidence="2" type="ORF">NQ318_012080</name>
</gene>
<protein>
    <submittedName>
        <fullName evidence="2">Uncharacterized protein</fullName>
    </submittedName>
</protein>
<evidence type="ECO:0000256" key="1">
    <source>
        <dbReference type="SAM" id="MobiDB-lite"/>
    </source>
</evidence>
<feature type="region of interest" description="Disordered" evidence="1">
    <location>
        <begin position="66"/>
        <end position="106"/>
    </location>
</feature>
<dbReference type="Proteomes" id="UP001162162">
    <property type="component" value="Unassembled WGS sequence"/>
</dbReference>
<dbReference type="EMBL" id="JAPWTK010001447">
    <property type="protein sequence ID" value="KAJ8932495.1"/>
    <property type="molecule type" value="Genomic_DNA"/>
</dbReference>
<organism evidence="2 3">
    <name type="scientific">Aromia moschata</name>
    <dbReference type="NCBI Taxonomy" id="1265417"/>
    <lineage>
        <taxon>Eukaryota</taxon>
        <taxon>Metazoa</taxon>
        <taxon>Ecdysozoa</taxon>
        <taxon>Arthropoda</taxon>
        <taxon>Hexapoda</taxon>
        <taxon>Insecta</taxon>
        <taxon>Pterygota</taxon>
        <taxon>Neoptera</taxon>
        <taxon>Endopterygota</taxon>
        <taxon>Coleoptera</taxon>
        <taxon>Polyphaga</taxon>
        <taxon>Cucujiformia</taxon>
        <taxon>Chrysomeloidea</taxon>
        <taxon>Cerambycidae</taxon>
        <taxon>Cerambycinae</taxon>
        <taxon>Callichromatini</taxon>
        <taxon>Aromia</taxon>
    </lineage>
</organism>
<accession>A0AAV8X272</accession>
<dbReference type="AlphaFoldDB" id="A0AAV8X272"/>
<feature type="compositionally biased region" description="Basic and acidic residues" evidence="1">
    <location>
        <begin position="66"/>
        <end position="83"/>
    </location>
</feature>
<evidence type="ECO:0000313" key="3">
    <source>
        <dbReference type="Proteomes" id="UP001162162"/>
    </source>
</evidence>
<evidence type="ECO:0000313" key="2">
    <source>
        <dbReference type="EMBL" id="KAJ8932495.1"/>
    </source>
</evidence>
<proteinExistence type="predicted"/>
<sequence length="106" mass="11685">MRSFHKYEVWLLNNRTDAATSALQAYRDKRRVVNRTVSGYTFPTLSSLDKLVARSVKSALKGTRSESVEAVKAKATEGSESADRSGLPALLSTMEKSYGTVSRSPR</sequence>
<reference evidence="2" key="1">
    <citation type="journal article" date="2023" name="Insect Mol. Biol.">
        <title>Genome sequencing provides insights into the evolution of gene families encoding plant cell wall-degrading enzymes in longhorned beetles.</title>
        <authorList>
            <person name="Shin N.R."/>
            <person name="Okamura Y."/>
            <person name="Kirsch R."/>
            <person name="Pauchet Y."/>
        </authorList>
    </citation>
    <scope>NUCLEOTIDE SEQUENCE</scope>
    <source>
        <strain evidence="2">AMC_N1</strain>
    </source>
</reference>
<comment type="caution">
    <text evidence="2">The sequence shown here is derived from an EMBL/GenBank/DDBJ whole genome shotgun (WGS) entry which is preliminary data.</text>
</comment>
<keyword evidence="3" id="KW-1185">Reference proteome</keyword>